<protein>
    <recommendedName>
        <fullName evidence="1">Beta-lactamase class A catalytic domain-containing protein</fullName>
    </recommendedName>
</protein>
<dbReference type="EMBL" id="QRZV01000001">
    <property type="protein sequence ID" value="RGW10866.1"/>
    <property type="molecule type" value="Genomic_DNA"/>
</dbReference>
<evidence type="ECO:0000313" key="3">
    <source>
        <dbReference type="Proteomes" id="UP000265970"/>
    </source>
</evidence>
<evidence type="ECO:0000313" key="2">
    <source>
        <dbReference type="EMBL" id="RGW10866.1"/>
    </source>
</evidence>
<reference evidence="2 3" key="1">
    <citation type="submission" date="2018-08" db="EMBL/GenBank/DDBJ databases">
        <title>A genome reference for cultivated species of the human gut microbiota.</title>
        <authorList>
            <person name="Zou Y."/>
            <person name="Xue W."/>
            <person name="Luo G."/>
        </authorList>
    </citation>
    <scope>NUCLEOTIDE SEQUENCE [LARGE SCALE GENOMIC DNA]</scope>
    <source>
        <strain evidence="2 3">AF13-3LB</strain>
    </source>
</reference>
<name>A0A395XF72_9BIFI</name>
<sequence>MHRSERSAQGRNNIPPMTDAQLDNAIVRHAQSASRWKTVCFSALLVAALSAASMGVAAHQTSASAAAPAASATATMQSQAQPTVSPSPTPTITPTPTLAQVVPAAFANLNQLDGSSTLASAGVELNEMQRSQLMERIEDFRAQGYQASFVVVDMRTGAAIASYGGMPMYTASSIKAPYIVSLAQTGAVDINAVATSATADAAGLNQLITQTLQVSDNDTYEALYKRFGAAPTMQWLAGTGATTGLNGYYGDVTAIDLARMWVNSYDYLFGASADAADAQGRTWLAQQMRSSLNSSIAAVHGEGEIVASKAGWIYGEGNLYAYNDAGIVIPAGSMQLSEKPQGYVLAMLTNACARDDLLTALAQTVDDAMRAA</sequence>
<dbReference type="AlphaFoldDB" id="A0A395XF72"/>
<gene>
    <name evidence="2" type="ORF">DWV92_00405</name>
</gene>
<dbReference type="GO" id="GO:0008800">
    <property type="term" value="F:beta-lactamase activity"/>
    <property type="evidence" value="ECO:0007669"/>
    <property type="project" value="InterPro"/>
</dbReference>
<dbReference type="Gene3D" id="3.40.710.10">
    <property type="entry name" value="DD-peptidase/beta-lactamase superfamily"/>
    <property type="match status" value="1"/>
</dbReference>
<accession>A0A395XF72</accession>
<dbReference type="InterPro" id="IPR012338">
    <property type="entry name" value="Beta-lactam/transpept-like"/>
</dbReference>
<evidence type="ECO:0000259" key="1">
    <source>
        <dbReference type="Pfam" id="PF13354"/>
    </source>
</evidence>
<feature type="domain" description="Beta-lactamase class A catalytic" evidence="1">
    <location>
        <begin position="148"/>
        <end position="331"/>
    </location>
</feature>
<proteinExistence type="predicted"/>
<dbReference type="SUPFAM" id="SSF56601">
    <property type="entry name" value="beta-lactamase/transpeptidase-like"/>
    <property type="match status" value="1"/>
</dbReference>
<comment type="caution">
    <text evidence="2">The sequence shown here is derived from an EMBL/GenBank/DDBJ whole genome shotgun (WGS) entry which is preliminary data.</text>
</comment>
<dbReference type="Pfam" id="PF13354">
    <property type="entry name" value="Beta-lactamase2"/>
    <property type="match status" value="1"/>
</dbReference>
<organism evidence="2 3">
    <name type="scientific">Bifidobacterium pseudolongum</name>
    <dbReference type="NCBI Taxonomy" id="1694"/>
    <lineage>
        <taxon>Bacteria</taxon>
        <taxon>Bacillati</taxon>
        <taxon>Actinomycetota</taxon>
        <taxon>Actinomycetes</taxon>
        <taxon>Bifidobacteriales</taxon>
        <taxon>Bifidobacteriaceae</taxon>
        <taxon>Bifidobacterium</taxon>
    </lineage>
</organism>
<dbReference type="GO" id="GO:0030655">
    <property type="term" value="P:beta-lactam antibiotic catabolic process"/>
    <property type="evidence" value="ECO:0007669"/>
    <property type="project" value="InterPro"/>
</dbReference>
<dbReference type="Proteomes" id="UP000265970">
    <property type="component" value="Unassembled WGS sequence"/>
</dbReference>
<dbReference type="InterPro" id="IPR045155">
    <property type="entry name" value="Beta-lactam_cat"/>
</dbReference>